<dbReference type="Proteomes" id="UP001283361">
    <property type="component" value="Unassembled WGS sequence"/>
</dbReference>
<reference evidence="2" key="1">
    <citation type="journal article" date="2023" name="G3 (Bethesda)">
        <title>A reference genome for the long-term kleptoplast-retaining sea slug Elysia crispata morphotype clarki.</title>
        <authorList>
            <person name="Eastman K.E."/>
            <person name="Pendleton A.L."/>
            <person name="Shaikh M.A."/>
            <person name="Suttiyut T."/>
            <person name="Ogas R."/>
            <person name="Tomko P."/>
            <person name="Gavelis G."/>
            <person name="Widhalm J.R."/>
            <person name="Wisecaver J.H."/>
        </authorList>
    </citation>
    <scope>NUCLEOTIDE SEQUENCE</scope>
    <source>
        <strain evidence="2">ECLA1</strain>
    </source>
</reference>
<dbReference type="PROSITE" id="PS51029">
    <property type="entry name" value="MADF"/>
    <property type="match status" value="1"/>
</dbReference>
<feature type="domain" description="MADF" evidence="1">
    <location>
        <begin position="10"/>
        <end position="92"/>
    </location>
</feature>
<gene>
    <name evidence="2" type="ORF">RRG08_049745</name>
</gene>
<dbReference type="GO" id="GO:0006357">
    <property type="term" value="P:regulation of transcription by RNA polymerase II"/>
    <property type="evidence" value="ECO:0007669"/>
    <property type="project" value="TreeGrafter"/>
</dbReference>
<dbReference type="InterPro" id="IPR006578">
    <property type="entry name" value="MADF-dom"/>
</dbReference>
<evidence type="ECO:0000259" key="1">
    <source>
        <dbReference type="PROSITE" id="PS51029"/>
    </source>
</evidence>
<evidence type="ECO:0000313" key="2">
    <source>
        <dbReference type="EMBL" id="KAK3767376.1"/>
    </source>
</evidence>
<accession>A0AAE0ZED0</accession>
<dbReference type="GO" id="GO:0005634">
    <property type="term" value="C:nucleus"/>
    <property type="evidence" value="ECO:0007669"/>
    <property type="project" value="TreeGrafter"/>
</dbReference>
<dbReference type="PANTHER" id="PTHR12243">
    <property type="entry name" value="MADF DOMAIN TRANSCRIPTION FACTOR"/>
    <property type="match status" value="1"/>
</dbReference>
<dbReference type="GO" id="GO:0005667">
    <property type="term" value="C:transcription regulator complex"/>
    <property type="evidence" value="ECO:0007669"/>
    <property type="project" value="TreeGrafter"/>
</dbReference>
<sequence>MKFSHKIYEKLIDLVRERPALYNCQLTEYKDHQLQKNIWKNIAEEMGLEDMTGDDWKKLWRQKRDNFIRKRKDIIYTKSGSAAKKNQQRAFI</sequence>
<organism evidence="2 3">
    <name type="scientific">Elysia crispata</name>
    <name type="common">lettuce slug</name>
    <dbReference type="NCBI Taxonomy" id="231223"/>
    <lineage>
        <taxon>Eukaryota</taxon>
        <taxon>Metazoa</taxon>
        <taxon>Spiralia</taxon>
        <taxon>Lophotrochozoa</taxon>
        <taxon>Mollusca</taxon>
        <taxon>Gastropoda</taxon>
        <taxon>Heterobranchia</taxon>
        <taxon>Euthyneura</taxon>
        <taxon>Panpulmonata</taxon>
        <taxon>Sacoglossa</taxon>
        <taxon>Placobranchoidea</taxon>
        <taxon>Plakobranchidae</taxon>
        <taxon>Elysia</taxon>
    </lineage>
</organism>
<protein>
    <recommendedName>
        <fullName evidence="1">MADF domain-containing protein</fullName>
    </recommendedName>
</protein>
<proteinExistence type="predicted"/>
<evidence type="ECO:0000313" key="3">
    <source>
        <dbReference type="Proteomes" id="UP001283361"/>
    </source>
</evidence>
<dbReference type="InterPro" id="IPR039353">
    <property type="entry name" value="TF_Adf1"/>
</dbReference>
<keyword evidence="3" id="KW-1185">Reference proteome</keyword>
<dbReference type="PANTHER" id="PTHR12243:SF67">
    <property type="entry name" value="COREPRESSOR OF PANGOLIN, ISOFORM A-RELATED"/>
    <property type="match status" value="1"/>
</dbReference>
<dbReference type="Pfam" id="PF10545">
    <property type="entry name" value="MADF_DNA_bdg"/>
    <property type="match status" value="1"/>
</dbReference>
<name>A0AAE0ZED0_9GAST</name>
<dbReference type="AlphaFoldDB" id="A0AAE0ZED0"/>
<dbReference type="EMBL" id="JAWDGP010004153">
    <property type="protein sequence ID" value="KAK3767376.1"/>
    <property type="molecule type" value="Genomic_DNA"/>
</dbReference>
<dbReference type="SMART" id="SM00595">
    <property type="entry name" value="MADF"/>
    <property type="match status" value="1"/>
</dbReference>
<comment type="caution">
    <text evidence="2">The sequence shown here is derived from an EMBL/GenBank/DDBJ whole genome shotgun (WGS) entry which is preliminary data.</text>
</comment>